<keyword evidence="2" id="KW-0456">Lyase</keyword>
<sequence length="123" mass="13560">MLEIRTVVLGVEDVRRAVGFWTRALGYVPRENETRDDWAVLEPAGGGPGVALALGLSVSPVQEHPRVHLDLYARDTADQAAEVERLVSLGAVRVDWDLYPEDPDFVVLADPDGNRFCVIDPTH</sequence>
<dbReference type="CDD" id="cd06587">
    <property type="entry name" value="VOC"/>
    <property type="match status" value="1"/>
</dbReference>
<protein>
    <submittedName>
        <fullName evidence="2">Catechol 2,3-dioxygenase-like lactoylglutathione lyase family enzyme</fullName>
    </submittedName>
</protein>
<dbReference type="InterPro" id="IPR029068">
    <property type="entry name" value="Glyas_Bleomycin-R_OHBP_Dase"/>
</dbReference>
<keyword evidence="2" id="KW-0223">Dioxygenase</keyword>
<evidence type="ECO:0000313" key="2">
    <source>
        <dbReference type="EMBL" id="MBB5965383.1"/>
    </source>
</evidence>
<dbReference type="PANTHER" id="PTHR35908:SF1">
    <property type="entry name" value="CONSERVED PROTEIN"/>
    <property type="match status" value="1"/>
</dbReference>
<name>A0A841D951_PLAVE</name>
<dbReference type="PROSITE" id="PS51819">
    <property type="entry name" value="VOC"/>
    <property type="match status" value="1"/>
</dbReference>
<proteinExistence type="predicted"/>
<dbReference type="SUPFAM" id="SSF54593">
    <property type="entry name" value="Glyoxalase/Bleomycin resistance protein/Dihydroxybiphenyl dioxygenase"/>
    <property type="match status" value="1"/>
</dbReference>
<feature type="domain" description="VOC" evidence="1">
    <location>
        <begin position="3"/>
        <end position="121"/>
    </location>
</feature>
<dbReference type="GO" id="GO:0051213">
    <property type="term" value="F:dioxygenase activity"/>
    <property type="evidence" value="ECO:0007669"/>
    <property type="project" value="UniProtKB-KW"/>
</dbReference>
<comment type="caution">
    <text evidence="2">The sequence shown here is derived from an EMBL/GenBank/DDBJ whole genome shotgun (WGS) entry which is preliminary data.</text>
</comment>
<organism evidence="2 3">
    <name type="scientific">Planomonospora venezuelensis</name>
    <dbReference type="NCBI Taxonomy" id="1999"/>
    <lineage>
        <taxon>Bacteria</taxon>
        <taxon>Bacillati</taxon>
        <taxon>Actinomycetota</taxon>
        <taxon>Actinomycetes</taxon>
        <taxon>Streptosporangiales</taxon>
        <taxon>Streptosporangiaceae</taxon>
        <taxon>Planomonospora</taxon>
    </lineage>
</organism>
<keyword evidence="3" id="KW-1185">Reference proteome</keyword>
<dbReference type="AlphaFoldDB" id="A0A841D951"/>
<dbReference type="InterPro" id="IPR041581">
    <property type="entry name" value="Glyoxalase_6"/>
</dbReference>
<reference evidence="2 3" key="1">
    <citation type="submission" date="2020-08" db="EMBL/GenBank/DDBJ databases">
        <title>Genomic Encyclopedia of Type Strains, Phase III (KMG-III): the genomes of soil and plant-associated and newly described type strains.</title>
        <authorList>
            <person name="Whitman W."/>
        </authorList>
    </citation>
    <scope>NUCLEOTIDE SEQUENCE [LARGE SCALE GENOMIC DNA]</scope>
    <source>
        <strain evidence="2 3">CECT 3303</strain>
    </source>
</reference>
<dbReference type="PANTHER" id="PTHR35908">
    <property type="entry name" value="HYPOTHETICAL FUSION PROTEIN"/>
    <property type="match status" value="1"/>
</dbReference>
<dbReference type="GO" id="GO:0016829">
    <property type="term" value="F:lyase activity"/>
    <property type="evidence" value="ECO:0007669"/>
    <property type="project" value="UniProtKB-KW"/>
</dbReference>
<dbReference type="InterPro" id="IPR037523">
    <property type="entry name" value="VOC_core"/>
</dbReference>
<dbReference type="RefSeq" id="WP_184944727.1">
    <property type="nucleotide sequence ID" value="NZ_BAAAWZ010000001.1"/>
</dbReference>
<gene>
    <name evidence="2" type="ORF">FHS22_004671</name>
</gene>
<dbReference type="Gene3D" id="3.10.180.10">
    <property type="entry name" value="2,3-Dihydroxybiphenyl 1,2-Dioxygenase, domain 1"/>
    <property type="match status" value="1"/>
</dbReference>
<dbReference type="Proteomes" id="UP000562352">
    <property type="component" value="Unassembled WGS sequence"/>
</dbReference>
<evidence type="ECO:0000313" key="3">
    <source>
        <dbReference type="Proteomes" id="UP000562352"/>
    </source>
</evidence>
<accession>A0A841D951</accession>
<dbReference type="EMBL" id="JACHJJ010000016">
    <property type="protein sequence ID" value="MBB5965383.1"/>
    <property type="molecule type" value="Genomic_DNA"/>
</dbReference>
<evidence type="ECO:0000259" key="1">
    <source>
        <dbReference type="PROSITE" id="PS51819"/>
    </source>
</evidence>
<dbReference type="Pfam" id="PF18029">
    <property type="entry name" value="Glyoxalase_6"/>
    <property type="match status" value="1"/>
</dbReference>
<keyword evidence="2" id="KW-0560">Oxidoreductase</keyword>